<dbReference type="AlphaFoldDB" id="A0A1J1I1W9"/>
<dbReference type="EMBL" id="CVRI01000038">
    <property type="protein sequence ID" value="CRK94320.1"/>
    <property type="molecule type" value="Genomic_DNA"/>
</dbReference>
<evidence type="ECO:0000313" key="1">
    <source>
        <dbReference type="EMBL" id="CRK94320.1"/>
    </source>
</evidence>
<evidence type="ECO:0000313" key="2">
    <source>
        <dbReference type="Proteomes" id="UP000183832"/>
    </source>
</evidence>
<name>A0A1J1I1W9_9DIPT</name>
<protein>
    <submittedName>
        <fullName evidence="1">CLUMA_CG007835, isoform A</fullName>
    </submittedName>
</protein>
<dbReference type="Proteomes" id="UP000183832">
    <property type="component" value="Unassembled WGS sequence"/>
</dbReference>
<gene>
    <name evidence="1" type="ORF">CLUMA_CG007835</name>
</gene>
<accession>A0A1J1I1W9</accession>
<keyword evidence="2" id="KW-1185">Reference proteome</keyword>
<sequence>MGKKVRVDGVDAYLRASNLCLRFVCLYFFGKSKKIKNREKKALYAFIHTNELYSETEQGEEIILELKASKRK</sequence>
<reference evidence="1 2" key="1">
    <citation type="submission" date="2015-04" db="EMBL/GenBank/DDBJ databases">
        <authorList>
            <person name="Syromyatnikov M.Y."/>
            <person name="Popov V.N."/>
        </authorList>
    </citation>
    <scope>NUCLEOTIDE SEQUENCE [LARGE SCALE GENOMIC DNA]</scope>
</reference>
<proteinExistence type="predicted"/>
<organism evidence="1 2">
    <name type="scientific">Clunio marinus</name>
    <dbReference type="NCBI Taxonomy" id="568069"/>
    <lineage>
        <taxon>Eukaryota</taxon>
        <taxon>Metazoa</taxon>
        <taxon>Ecdysozoa</taxon>
        <taxon>Arthropoda</taxon>
        <taxon>Hexapoda</taxon>
        <taxon>Insecta</taxon>
        <taxon>Pterygota</taxon>
        <taxon>Neoptera</taxon>
        <taxon>Endopterygota</taxon>
        <taxon>Diptera</taxon>
        <taxon>Nematocera</taxon>
        <taxon>Chironomoidea</taxon>
        <taxon>Chironomidae</taxon>
        <taxon>Clunio</taxon>
    </lineage>
</organism>